<dbReference type="SUPFAM" id="SSF56112">
    <property type="entry name" value="Protein kinase-like (PK-like)"/>
    <property type="match status" value="1"/>
</dbReference>
<dbReference type="InterPro" id="IPR011009">
    <property type="entry name" value="Kinase-like_dom_sf"/>
</dbReference>
<feature type="compositionally biased region" description="Basic and acidic residues" evidence="10">
    <location>
        <begin position="219"/>
        <end position="230"/>
    </location>
</feature>
<dbReference type="Gene3D" id="3.30.200.20">
    <property type="entry name" value="Phosphorylase Kinase, domain 1"/>
    <property type="match status" value="1"/>
</dbReference>
<evidence type="ECO:0000313" key="12">
    <source>
        <dbReference type="EMBL" id="CAK7238360.1"/>
    </source>
</evidence>
<dbReference type="EMBL" id="CAWUHD010000236">
    <property type="protein sequence ID" value="CAK7238360.1"/>
    <property type="molecule type" value="Genomic_DNA"/>
</dbReference>
<dbReference type="InterPro" id="IPR017441">
    <property type="entry name" value="Protein_kinase_ATP_BS"/>
</dbReference>
<evidence type="ECO:0000256" key="6">
    <source>
        <dbReference type="ARBA" id="ARBA00022840"/>
    </source>
</evidence>
<feature type="binding site" evidence="9">
    <location>
        <position position="87"/>
    </location>
    <ligand>
        <name>ATP</name>
        <dbReference type="ChEBI" id="CHEBI:30616"/>
    </ligand>
</feature>
<evidence type="ECO:0000256" key="4">
    <source>
        <dbReference type="ARBA" id="ARBA00022741"/>
    </source>
</evidence>
<evidence type="ECO:0000256" key="8">
    <source>
        <dbReference type="ARBA" id="ARBA00048679"/>
    </source>
</evidence>
<feature type="domain" description="Protein kinase" evidence="11">
    <location>
        <begin position="53"/>
        <end position="442"/>
    </location>
</feature>
<evidence type="ECO:0000259" key="11">
    <source>
        <dbReference type="PROSITE" id="PS50011"/>
    </source>
</evidence>
<keyword evidence="5" id="KW-0418">Kinase</keyword>
<evidence type="ECO:0000256" key="10">
    <source>
        <dbReference type="SAM" id="MobiDB-lite"/>
    </source>
</evidence>
<comment type="catalytic activity">
    <reaction evidence="7">
        <text>L-threonyl-[protein] + ATP = O-phospho-L-threonyl-[protein] + ADP + H(+)</text>
        <dbReference type="Rhea" id="RHEA:46608"/>
        <dbReference type="Rhea" id="RHEA-COMP:11060"/>
        <dbReference type="Rhea" id="RHEA-COMP:11605"/>
        <dbReference type="ChEBI" id="CHEBI:15378"/>
        <dbReference type="ChEBI" id="CHEBI:30013"/>
        <dbReference type="ChEBI" id="CHEBI:30616"/>
        <dbReference type="ChEBI" id="CHEBI:61977"/>
        <dbReference type="ChEBI" id="CHEBI:456216"/>
        <dbReference type="EC" id="2.7.11.1"/>
    </reaction>
</comment>
<dbReference type="InterPro" id="IPR000719">
    <property type="entry name" value="Prot_kinase_dom"/>
</dbReference>
<feature type="compositionally biased region" description="Acidic residues" evidence="10">
    <location>
        <begin position="231"/>
        <end position="240"/>
    </location>
</feature>
<dbReference type="SMART" id="SM00220">
    <property type="entry name" value="S_TKc"/>
    <property type="match status" value="1"/>
</dbReference>
<comment type="catalytic activity">
    <reaction evidence="8">
        <text>L-seryl-[protein] + ATP = O-phospho-L-seryl-[protein] + ADP + H(+)</text>
        <dbReference type="Rhea" id="RHEA:17989"/>
        <dbReference type="Rhea" id="RHEA-COMP:9863"/>
        <dbReference type="Rhea" id="RHEA-COMP:11604"/>
        <dbReference type="ChEBI" id="CHEBI:15378"/>
        <dbReference type="ChEBI" id="CHEBI:29999"/>
        <dbReference type="ChEBI" id="CHEBI:30616"/>
        <dbReference type="ChEBI" id="CHEBI:83421"/>
        <dbReference type="ChEBI" id="CHEBI:456216"/>
        <dbReference type="EC" id="2.7.11.1"/>
    </reaction>
</comment>
<evidence type="ECO:0000313" key="13">
    <source>
        <dbReference type="Proteomes" id="UP001642482"/>
    </source>
</evidence>
<dbReference type="PANTHER" id="PTHR47634:SF9">
    <property type="entry name" value="PROTEIN KINASE DOMAIN-CONTAINING PROTEIN-RELATED"/>
    <property type="match status" value="1"/>
</dbReference>
<evidence type="ECO:0000256" key="9">
    <source>
        <dbReference type="PROSITE-ProRule" id="PRU10141"/>
    </source>
</evidence>
<dbReference type="PANTHER" id="PTHR47634">
    <property type="entry name" value="PROTEIN KINASE DOMAIN-CONTAINING PROTEIN-RELATED"/>
    <property type="match status" value="1"/>
</dbReference>
<keyword evidence="6 9" id="KW-0067">ATP-binding</keyword>
<dbReference type="InterPro" id="IPR051334">
    <property type="entry name" value="SRPK"/>
</dbReference>
<keyword evidence="3" id="KW-0808">Transferase</keyword>
<sequence>MIDSPPPTPPARHPKDGERRFEEETAACEWAESYRPGKYHPVDLGDVLVDDRFTVVRKLGYGSFSTVWLAHDSAQDAYVALKILVAKQSGTSGKLPTEAAMYRFLEEKTKGDPNKKKTFESHFVKLLSTSTVNGPNGTHTCLAFEPTGPTVNDMLDELPEYKSQRWTPKMRYPVWMAKQILRGVLEALQLLHANGVVHGDVQPGNMLFSLKEGSLDKKTREELSSVKRTTDDDDDSDDNDSYFASPLADCAEFTDPDFNIKLADLGAAYVIDNPPSDNVTPVGLRAPELIFGQPRSVVDPRVLDVWAIGCLLFELVTGQRLFCVSGYPDEDDCNDDHLQDLSAYLGPLPDDLFSQWKRSHLYFRVKEDGTRVLYNCQLGGIPPGGEAYLYPLETLEEMFDKAAPEVSSSAEALQIKQLILRILQYDPEKRPTVTDILQDAWFTKE</sequence>
<evidence type="ECO:0000256" key="1">
    <source>
        <dbReference type="ARBA" id="ARBA00012513"/>
    </source>
</evidence>
<proteinExistence type="predicted"/>
<keyword evidence="13" id="KW-1185">Reference proteome</keyword>
<protein>
    <recommendedName>
        <fullName evidence="1">non-specific serine/threonine protein kinase</fullName>
        <ecNumber evidence="1">2.7.11.1</ecNumber>
    </recommendedName>
</protein>
<evidence type="ECO:0000256" key="5">
    <source>
        <dbReference type="ARBA" id="ARBA00022777"/>
    </source>
</evidence>
<feature type="region of interest" description="Disordered" evidence="10">
    <location>
        <begin position="1"/>
        <end position="20"/>
    </location>
</feature>
<accession>A0ABP0D1S1</accession>
<dbReference type="Gene3D" id="1.10.510.10">
    <property type="entry name" value="Transferase(Phosphotransferase) domain 1"/>
    <property type="match status" value="1"/>
</dbReference>
<feature type="compositionally biased region" description="Pro residues" evidence="10">
    <location>
        <begin position="1"/>
        <end position="11"/>
    </location>
</feature>
<feature type="region of interest" description="Disordered" evidence="10">
    <location>
        <begin position="219"/>
        <end position="240"/>
    </location>
</feature>
<dbReference type="PROSITE" id="PS50011">
    <property type="entry name" value="PROTEIN_KINASE_DOM"/>
    <property type="match status" value="1"/>
</dbReference>
<name>A0ABP0D1S1_9PEZI</name>
<gene>
    <name evidence="12" type="ORF">SEUCBS140593_010588</name>
</gene>
<dbReference type="EC" id="2.7.11.1" evidence="1"/>
<dbReference type="Proteomes" id="UP001642482">
    <property type="component" value="Unassembled WGS sequence"/>
</dbReference>
<organism evidence="12 13">
    <name type="scientific">Sporothrix eucalyptigena</name>
    <dbReference type="NCBI Taxonomy" id="1812306"/>
    <lineage>
        <taxon>Eukaryota</taxon>
        <taxon>Fungi</taxon>
        <taxon>Dikarya</taxon>
        <taxon>Ascomycota</taxon>
        <taxon>Pezizomycotina</taxon>
        <taxon>Sordariomycetes</taxon>
        <taxon>Sordariomycetidae</taxon>
        <taxon>Ophiostomatales</taxon>
        <taxon>Ophiostomataceae</taxon>
        <taxon>Sporothrix</taxon>
    </lineage>
</organism>
<dbReference type="PROSITE" id="PS00107">
    <property type="entry name" value="PROTEIN_KINASE_ATP"/>
    <property type="match status" value="1"/>
</dbReference>
<keyword evidence="2" id="KW-0723">Serine/threonine-protein kinase</keyword>
<evidence type="ECO:0000256" key="7">
    <source>
        <dbReference type="ARBA" id="ARBA00047899"/>
    </source>
</evidence>
<evidence type="ECO:0000256" key="2">
    <source>
        <dbReference type="ARBA" id="ARBA00022527"/>
    </source>
</evidence>
<dbReference type="Pfam" id="PF00069">
    <property type="entry name" value="Pkinase"/>
    <property type="match status" value="2"/>
</dbReference>
<keyword evidence="4 9" id="KW-0547">Nucleotide-binding</keyword>
<evidence type="ECO:0000256" key="3">
    <source>
        <dbReference type="ARBA" id="ARBA00022679"/>
    </source>
</evidence>
<reference evidence="12 13" key="1">
    <citation type="submission" date="2024-01" db="EMBL/GenBank/DDBJ databases">
        <authorList>
            <person name="Allen C."/>
            <person name="Tagirdzhanova G."/>
        </authorList>
    </citation>
    <scope>NUCLEOTIDE SEQUENCE [LARGE SCALE GENOMIC DNA]</scope>
</reference>
<comment type="caution">
    <text evidence="12">The sequence shown here is derived from an EMBL/GenBank/DDBJ whole genome shotgun (WGS) entry which is preliminary data.</text>
</comment>